<organism evidence="1 2">
    <name type="scientific">Rattus norvegicus</name>
    <name type="common">Rat</name>
    <dbReference type="NCBI Taxonomy" id="10116"/>
    <lineage>
        <taxon>Eukaryota</taxon>
        <taxon>Metazoa</taxon>
        <taxon>Chordata</taxon>
        <taxon>Craniata</taxon>
        <taxon>Vertebrata</taxon>
        <taxon>Euteleostomi</taxon>
        <taxon>Mammalia</taxon>
        <taxon>Eutheria</taxon>
        <taxon>Euarchontoglires</taxon>
        <taxon>Glires</taxon>
        <taxon>Rodentia</taxon>
        <taxon>Myomorpha</taxon>
        <taxon>Muroidea</taxon>
        <taxon>Muridae</taxon>
        <taxon>Murinae</taxon>
        <taxon>Rattus</taxon>
    </lineage>
</organism>
<protein>
    <submittedName>
        <fullName evidence="1">RCG38683</fullName>
    </submittedName>
</protein>
<feature type="non-terminal residue" evidence="1">
    <location>
        <position position="49"/>
    </location>
</feature>
<proteinExistence type="predicted"/>
<evidence type="ECO:0000313" key="2">
    <source>
        <dbReference type="Proteomes" id="UP000234681"/>
    </source>
</evidence>
<dbReference type="EMBL" id="CH474031">
    <property type="protein sequence ID" value="EDL90866.1"/>
    <property type="molecule type" value="Genomic_DNA"/>
</dbReference>
<dbReference type="Proteomes" id="UP000234681">
    <property type="component" value="Chromosome 16"/>
</dbReference>
<evidence type="ECO:0000313" key="1">
    <source>
        <dbReference type="EMBL" id="EDL90866.1"/>
    </source>
</evidence>
<gene>
    <name evidence="1" type="ORF">rCG_38683</name>
</gene>
<accession>A6K9M1</accession>
<sequence>MIEEQKGNPHVYVSPKSGSRELLAQHLKPREFFFAVGSCEAGVLESFIL</sequence>
<name>A6K9M1_RAT</name>
<dbReference type="AlphaFoldDB" id="A6K9M1"/>
<reference evidence="1 2" key="1">
    <citation type="submission" date="2005-09" db="EMBL/GenBank/DDBJ databases">
        <authorList>
            <person name="Mural R.J."/>
            <person name="Li P.W."/>
            <person name="Adams M.D."/>
            <person name="Amanatides P.G."/>
            <person name="Baden-Tillson H."/>
            <person name="Barnstead M."/>
            <person name="Chin S.H."/>
            <person name="Dew I."/>
            <person name="Evans C.A."/>
            <person name="Ferriera S."/>
            <person name="Flanigan M."/>
            <person name="Fosler C."/>
            <person name="Glodek A."/>
            <person name="Gu Z."/>
            <person name="Holt R.A."/>
            <person name="Jennings D."/>
            <person name="Kraft C.L."/>
            <person name="Lu F."/>
            <person name="Nguyen T."/>
            <person name="Nusskern D.R."/>
            <person name="Pfannkoch C.M."/>
            <person name="Sitter C."/>
            <person name="Sutton G.G."/>
            <person name="Venter J.C."/>
            <person name="Wang Z."/>
            <person name="Woodage T."/>
            <person name="Zheng X.H."/>
            <person name="Zhong F."/>
        </authorList>
    </citation>
    <scope>NUCLEOTIDE SEQUENCE [LARGE SCALE GENOMIC DNA]</scope>
    <source>
        <strain>BN</strain>
        <strain evidence="2">Sprague-Dawley</strain>
    </source>
</reference>